<gene>
    <name evidence="2" type="ORF">AX660_17090</name>
</gene>
<comment type="caution">
    <text evidence="2">The sequence shown here is derived from an EMBL/GenBank/DDBJ whole genome shotgun (WGS) entry which is preliminary data.</text>
</comment>
<feature type="chain" id="PRO_5007469397" description="DUF3034 domain-containing protein" evidence="1">
    <location>
        <begin position="29"/>
        <end position="287"/>
    </location>
</feature>
<dbReference type="Pfam" id="PF11231">
    <property type="entry name" value="DUF3034"/>
    <property type="match status" value="1"/>
</dbReference>
<evidence type="ECO:0008006" key="4">
    <source>
        <dbReference type="Google" id="ProtNLM"/>
    </source>
</evidence>
<accession>A0A135ZYP7</accession>
<evidence type="ECO:0000313" key="2">
    <source>
        <dbReference type="EMBL" id="KXI28101.1"/>
    </source>
</evidence>
<feature type="signal peptide" evidence="1">
    <location>
        <begin position="1"/>
        <end position="28"/>
    </location>
</feature>
<dbReference type="InterPro" id="IPR021393">
    <property type="entry name" value="DUF3034"/>
</dbReference>
<keyword evidence="3" id="KW-1185">Reference proteome</keyword>
<dbReference type="RefSeq" id="WP_068378094.1">
    <property type="nucleotide sequence ID" value="NZ_LSNE01000007.1"/>
</dbReference>
<reference evidence="3" key="1">
    <citation type="submission" date="2016-02" db="EMBL/GenBank/DDBJ databases">
        <authorList>
            <person name="Schultz-Johansen M."/>
            <person name="Glaring M.A."/>
            <person name="Bech P.K."/>
            <person name="Stougaard P."/>
        </authorList>
    </citation>
    <scope>NUCLEOTIDE SEQUENCE [LARGE SCALE GENOMIC DNA]</scope>
    <source>
        <strain evidence="3">S66</strain>
    </source>
</reference>
<dbReference type="Proteomes" id="UP000070299">
    <property type="component" value="Unassembled WGS sequence"/>
</dbReference>
<keyword evidence="1" id="KW-0732">Signal</keyword>
<name>A0A135ZYP7_9ALTE</name>
<proteinExistence type="predicted"/>
<sequence length="287" mass="30635">MKIPKYPALALLQAGLTIVTLHTPVALAADGKLIATAGLSQIEGSGGGGIVPWATISGYDSRDQISAGAVVTQVDVDDYRLTMLGASLSFYDSLEVSVAQQRFEIKGAGIDIKQNIVGLKYRLYGDVVYSDWPQLSVGMQYKHLEDGDIAAAVGADNNSSGTDFYLAATKVHLGAIAGYNAVWNLTARATKANEMGILGFGGIKNDDYEIMFEASAGILFSRNIAVGIEYRQKPDNLGLGEDNWTDYFISYIPSKDFNLTLAWAELGTIAGAAGQSGLYLSLNGQLW</sequence>
<protein>
    <recommendedName>
        <fullName evidence="4">DUF3034 domain-containing protein</fullName>
    </recommendedName>
</protein>
<dbReference type="AlphaFoldDB" id="A0A135ZYP7"/>
<organism evidence="2 3">
    <name type="scientific">Paraglaciecola hydrolytica</name>
    <dbReference type="NCBI Taxonomy" id="1799789"/>
    <lineage>
        <taxon>Bacteria</taxon>
        <taxon>Pseudomonadati</taxon>
        <taxon>Pseudomonadota</taxon>
        <taxon>Gammaproteobacteria</taxon>
        <taxon>Alteromonadales</taxon>
        <taxon>Alteromonadaceae</taxon>
        <taxon>Paraglaciecola</taxon>
    </lineage>
</organism>
<dbReference type="STRING" id="1799789.AX660_17090"/>
<dbReference type="EMBL" id="LSNE01000007">
    <property type="protein sequence ID" value="KXI28101.1"/>
    <property type="molecule type" value="Genomic_DNA"/>
</dbReference>
<evidence type="ECO:0000256" key="1">
    <source>
        <dbReference type="SAM" id="SignalP"/>
    </source>
</evidence>
<evidence type="ECO:0000313" key="3">
    <source>
        <dbReference type="Proteomes" id="UP000070299"/>
    </source>
</evidence>